<gene>
    <name evidence="3" type="ORF">FPZ12_028155</name>
</gene>
<comment type="caution">
    <text evidence="3">The sequence shown here is derived from an EMBL/GenBank/DDBJ whole genome shotgun (WGS) entry which is preliminary data.</text>
</comment>
<dbReference type="EMBL" id="VMNW02000051">
    <property type="protein sequence ID" value="KAA9156201.1"/>
    <property type="molecule type" value="Genomic_DNA"/>
</dbReference>
<evidence type="ECO:0000259" key="2">
    <source>
        <dbReference type="Pfam" id="PF23636"/>
    </source>
</evidence>
<keyword evidence="1" id="KW-1133">Transmembrane helix</keyword>
<organism evidence="3 4">
    <name type="scientific">Amycolatopsis acidicola</name>
    <dbReference type="NCBI Taxonomy" id="2596893"/>
    <lineage>
        <taxon>Bacteria</taxon>
        <taxon>Bacillati</taxon>
        <taxon>Actinomycetota</taxon>
        <taxon>Actinomycetes</taxon>
        <taxon>Pseudonocardiales</taxon>
        <taxon>Pseudonocardiaceae</taxon>
        <taxon>Amycolatopsis</taxon>
    </lineage>
</organism>
<proteinExistence type="predicted"/>
<dbReference type="InterPro" id="IPR055568">
    <property type="entry name" value="DUF7144"/>
</dbReference>
<keyword evidence="4" id="KW-1185">Reference proteome</keyword>
<dbReference type="Proteomes" id="UP000319769">
    <property type="component" value="Unassembled WGS sequence"/>
</dbReference>
<dbReference type="RefSeq" id="WP_144751539.1">
    <property type="nucleotide sequence ID" value="NZ_VMNW02000051.1"/>
</dbReference>
<keyword evidence="1" id="KW-0472">Membrane</keyword>
<reference evidence="3" key="1">
    <citation type="submission" date="2019-09" db="EMBL/GenBank/DDBJ databases">
        <authorList>
            <person name="Teo W.F.A."/>
            <person name="Duangmal K."/>
        </authorList>
    </citation>
    <scope>NUCLEOTIDE SEQUENCE [LARGE SCALE GENOMIC DNA]</scope>
    <source>
        <strain evidence="3">K81G1</strain>
    </source>
</reference>
<name>A0A5N0UW55_9PSEU</name>
<dbReference type="AlphaFoldDB" id="A0A5N0UW55"/>
<evidence type="ECO:0000313" key="3">
    <source>
        <dbReference type="EMBL" id="KAA9156201.1"/>
    </source>
</evidence>
<evidence type="ECO:0000313" key="4">
    <source>
        <dbReference type="Proteomes" id="UP000319769"/>
    </source>
</evidence>
<keyword evidence="1" id="KW-0812">Transmembrane</keyword>
<feature type="transmembrane region" description="Helical" evidence="1">
    <location>
        <begin position="58"/>
        <end position="75"/>
    </location>
</feature>
<feature type="transmembrane region" description="Helical" evidence="1">
    <location>
        <begin position="17"/>
        <end position="38"/>
    </location>
</feature>
<protein>
    <recommendedName>
        <fullName evidence="2">DUF7144 domain-containing protein</fullName>
    </recommendedName>
</protein>
<sequence>MTETSQGAVARTGSVRFCAIMLVVSGLCQGIAGVTALVRGDFYVEVSGDLVGLSLPGWGWVHVVVAVLLVLTGIGMSGARRWAQTAALVIAGLSLLGSFLFLPWFPWWSVVIIGLDVLVLWALARVQAGW</sequence>
<dbReference type="Pfam" id="PF23636">
    <property type="entry name" value="DUF7144"/>
    <property type="match status" value="1"/>
</dbReference>
<feature type="transmembrane region" description="Helical" evidence="1">
    <location>
        <begin position="82"/>
        <end position="101"/>
    </location>
</feature>
<feature type="domain" description="DUF7144" evidence="2">
    <location>
        <begin position="15"/>
        <end position="126"/>
    </location>
</feature>
<evidence type="ECO:0000256" key="1">
    <source>
        <dbReference type="SAM" id="Phobius"/>
    </source>
</evidence>
<accession>A0A5N0UW55</accession>